<protein>
    <submittedName>
        <fullName evidence="2">Uncharacterized protein</fullName>
    </submittedName>
</protein>
<keyword evidence="1" id="KW-0732">Signal</keyword>
<feature type="signal peptide" evidence="1">
    <location>
        <begin position="1"/>
        <end position="16"/>
    </location>
</feature>
<comment type="caution">
    <text evidence="2">The sequence shown here is derived from an EMBL/GenBank/DDBJ whole genome shotgun (WGS) entry which is preliminary data.</text>
</comment>
<evidence type="ECO:0000313" key="2">
    <source>
        <dbReference type="EMBL" id="KAI7754044.1"/>
    </source>
</evidence>
<name>A0AAD5GUU5_AMBAR</name>
<dbReference type="EMBL" id="JAMZMK010004555">
    <property type="protein sequence ID" value="KAI7754044.1"/>
    <property type="molecule type" value="Genomic_DNA"/>
</dbReference>
<keyword evidence="3" id="KW-1185">Reference proteome</keyword>
<reference evidence="2" key="1">
    <citation type="submission" date="2022-06" db="EMBL/GenBank/DDBJ databases">
        <title>Uncovering the hologenomic basis of an extraordinary plant invasion.</title>
        <authorList>
            <person name="Bieker V.C."/>
            <person name="Martin M.D."/>
            <person name="Gilbert T."/>
            <person name="Hodgins K."/>
            <person name="Battlay P."/>
            <person name="Petersen B."/>
            <person name="Wilson J."/>
        </authorList>
    </citation>
    <scope>NUCLEOTIDE SEQUENCE</scope>
    <source>
        <strain evidence="2">AA19_3_7</strain>
        <tissue evidence="2">Leaf</tissue>
    </source>
</reference>
<feature type="chain" id="PRO_5042167016" evidence="1">
    <location>
        <begin position="17"/>
        <end position="83"/>
    </location>
</feature>
<accession>A0AAD5GUU5</accession>
<sequence>IYVFLLLTCCLPSINISDLLTVDETGVFATGVDGCGVADDSSLVDFSRMDDNLVALERTIAEAALHMVPELKLFRHFKTSKLV</sequence>
<organism evidence="2 3">
    <name type="scientific">Ambrosia artemisiifolia</name>
    <name type="common">Common ragweed</name>
    <dbReference type="NCBI Taxonomy" id="4212"/>
    <lineage>
        <taxon>Eukaryota</taxon>
        <taxon>Viridiplantae</taxon>
        <taxon>Streptophyta</taxon>
        <taxon>Embryophyta</taxon>
        <taxon>Tracheophyta</taxon>
        <taxon>Spermatophyta</taxon>
        <taxon>Magnoliopsida</taxon>
        <taxon>eudicotyledons</taxon>
        <taxon>Gunneridae</taxon>
        <taxon>Pentapetalae</taxon>
        <taxon>asterids</taxon>
        <taxon>campanulids</taxon>
        <taxon>Asterales</taxon>
        <taxon>Asteraceae</taxon>
        <taxon>Asteroideae</taxon>
        <taxon>Heliantheae alliance</taxon>
        <taxon>Heliantheae</taxon>
        <taxon>Ambrosia</taxon>
    </lineage>
</organism>
<evidence type="ECO:0000256" key="1">
    <source>
        <dbReference type="SAM" id="SignalP"/>
    </source>
</evidence>
<evidence type="ECO:0000313" key="3">
    <source>
        <dbReference type="Proteomes" id="UP001206925"/>
    </source>
</evidence>
<feature type="non-terminal residue" evidence="2">
    <location>
        <position position="1"/>
    </location>
</feature>
<gene>
    <name evidence="2" type="ORF">M8C21_023380</name>
</gene>
<dbReference type="AlphaFoldDB" id="A0AAD5GUU5"/>
<dbReference type="Proteomes" id="UP001206925">
    <property type="component" value="Unassembled WGS sequence"/>
</dbReference>
<proteinExistence type="predicted"/>